<dbReference type="PRINTS" id="PR00038">
    <property type="entry name" value="HTHLUXR"/>
</dbReference>
<evidence type="ECO:0000256" key="1">
    <source>
        <dbReference type="ARBA" id="ARBA00022553"/>
    </source>
</evidence>
<dbReference type="PANTHER" id="PTHR43214">
    <property type="entry name" value="TWO-COMPONENT RESPONSE REGULATOR"/>
    <property type="match status" value="1"/>
</dbReference>
<protein>
    <submittedName>
        <fullName evidence="8">Response regulator</fullName>
    </submittedName>
</protein>
<evidence type="ECO:0000259" key="7">
    <source>
        <dbReference type="PROSITE" id="PS50110"/>
    </source>
</evidence>
<comment type="caution">
    <text evidence="8">The sequence shown here is derived from an EMBL/GenBank/DDBJ whole genome shotgun (WGS) entry which is preliminary data.</text>
</comment>
<dbReference type="CDD" id="cd17535">
    <property type="entry name" value="REC_NarL-like"/>
    <property type="match status" value="1"/>
</dbReference>
<name>A0ABW3K6Q5_9BACT</name>
<dbReference type="InterPro" id="IPR000792">
    <property type="entry name" value="Tscrpt_reg_LuxR_C"/>
</dbReference>
<evidence type="ECO:0000256" key="5">
    <source>
        <dbReference type="PROSITE-ProRule" id="PRU00169"/>
    </source>
</evidence>
<keyword evidence="1 5" id="KW-0597">Phosphoprotein</keyword>
<evidence type="ECO:0000313" key="9">
    <source>
        <dbReference type="Proteomes" id="UP001597112"/>
    </source>
</evidence>
<feature type="modified residue" description="4-aspartylphosphate" evidence="5">
    <location>
        <position position="55"/>
    </location>
</feature>
<evidence type="ECO:0000259" key="6">
    <source>
        <dbReference type="PROSITE" id="PS50043"/>
    </source>
</evidence>
<dbReference type="PANTHER" id="PTHR43214:SF41">
    <property type="entry name" value="NITRATE_NITRITE RESPONSE REGULATOR PROTEIN NARP"/>
    <property type="match status" value="1"/>
</dbReference>
<sequence>MRLNLLVADDHPLFRKGLIAVLKSLGISGVLYEAEDGVEVLEVCRKQSIDVVFLDINMPRLDGLEVARELLSMNKATNPKIIVISLYKEPILIFELLRIGVHGYISKSSDGDVILDALHHVTRNSIYYPSDYDAKIKELISLKSRAVGSISMKEKEFIKLIAKGLTNKEIATQSKISLRTVETQRNRLEKKLGVSNTAALIDYAYRVGILAI</sequence>
<keyword evidence="9" id="KW-1185">Reference proteome</keyword>
<dbReference type="InterPro" id="IPR058245">
    <property type="entry name" value="NreC/VraR/RcsB-like_REC"/>
</dbReference>
<evidence type="ECO:0000256" key="4">
    <source>
        <dbReference type="ARBA" id="ARBA00023163"/>
    </source>
</evidence>
<keyword evidence="4" id="KW-0804">Transcription</keyword>
<dbReference type="SUPFAM" id="SSF52172">
    <property type="entry name" value="CheY-like"/>
    <property type="match status" value="1"/>
</dbReference>
<dbReference type="InterPro" id="IPR016032">
    <property type="entry name" value="Sig_transdc_resp-reg_C-effctor"/>
</dbReference>
<dbReference type="InterPro" id="IPR011006">
    <property type="entry name" value="CheY-like_superfamily"/>
</dbReference>
<evidence type="ECO:0000256" key="2">
    <source>
        <dbReference type="ARBA" id="ARBA00023015"/>
    </source>
</evidence>
<proteinExistence type="predicted"/>
<keyword evidence="3" id="KW-0238">DNA-binding</keyword>
<evidence type="ECO:0000313" key="8">
    <source>
        <dbReference type="EMBL" id="MFD1001688.1"/>
    </source>
</evidence>
<accession>A0ABW3K6Q5</accession>
<dbReference type="CDD" id="cd06170">
    <property type="entry name" value="LuxR_C_like"/>
    <property type="match status" value="1"/>
</dbReference>
<gene>
    <name evidence="8" type="ORF">ACFQ21_20320</name>
</gene>
<dbReference type="PROSITE" id="PS50110">
    <property type="entry name" value="RESPONSE_REGULATORY"/>
    <property type="match status" value="1"/>
</dbReference>
<dbReference type="InterPro" id="IPR039420">
    <property type="entry name" value="WalR-like"/>
</dbReference>
<feature type="domain" description="Response regulatory" evidence="7">
    <location>
        <begin position="4"/>
        <end position="122"/>
    </location>
</feature>
<dbReference type="SMART" id="SM00448">
    <property type="entry name" value="REC"/>
    <property type="match status" value="1"/>
</dbReference>
<dbReference type="Pfam" id="PF00072">
    <property type="entry name" value="Response_reg"/>
    <property type="match status" value="1"/>
</dbReference>
<reference evidence="9" key="1">
    <citation type="journal article" date="2019" name="Int. J. Syst. Evol. Microbiol.">
        <title>The Global Catalogue of Microorganisms (GCM) 10K type strain sequencing project: providing services to taxonomists for standard genome sequencing and annotation.</title>
        <authorList>
            <consortium name="The Broad Institute Genomics Platform"/>
            <consortium name="The Broad Institute Genome Sequencing Center for Infectious Disease"/>
            <person name="Wu L."/>
            <person name="Ma J."/>
        </authorList>
    </citation>
    <scope>NUCLEOTIDE SEQUENCE [LARGE SCALE GENOMIC DNA]</scope>
    <source>
        <strain evidence="9">CCUG 58938</strain>
    </source>
</reference>
<dbReference type="PROSITE" id="PS50043">
    <property type="entry name" value="HTH_LUXR_2"/>
    <property type="match status" value="1"/>
</dbReference>
<dbReference type="Gene3D" id="3.40.50.2300">
    <property type="match status" value="1"/>
</dbReference>
<organism evidence="8 9">
    <name type="scientific">Ohtaekwangia kribbensis</name>
    <dbReference type="NCBI Taxonomy" id="688913"/>
    <lineage>
        <taxon>Bacteria</taxon>
        <taxon>Pseudomonadati</taxon>
        <taxon>Bacteroidota</taxon>
        <taxon>Cytophagia</taxon>
        <taxon>Cytophagales</taxon>
        <taxon>Fulvivirgaceae</taxon>
        <taxon>Ohtaekwangia</taxon>
    </lineage>
</organism>
<keyword evidence="2" id="KW-0805">Transcription regulation</keyword>
<evidence type="ECO:0000256" key="3">
    <source>
        <dbReference type="ARBA" id="ARBA00023125"/>
    </source>
</evidence>
<dbReference type="Proteomes" id="UP001597112">
    <property type="component" value="Unassembled WGS sequence"/>
</dbReference>
<feature type="domain" description="HTH luxR-type" evidence="6">
    <location>
        <begin position="143"/>
        <end position="208"/>
    </location>
</feature>
<dbReference type="Pfam" id="PF00196">
    <property type="entry name" value="GerE"/>
    <property type="match status" value="1"/>
</dbReference>
<dbReference type="SUPFAM" id="SSF46894">
    <property type="entry name" value="C-terminal effector domain of the bipartite response regulators"/>
    <property type="match status" value="1"/>
</dbReference>
<dbReference type="RefSeq" id="WP_377581858.1">
    <property type="nucleotide sequence ID" value="NZ_JBHTKA010000007.1"/>
</dbReference>
<dbReference type="SMART" id="SM00421">
    <property type="entry name" value="HTH_LUXR"/>
    <property type="match status" value="1"/>
</dbReference>
<dbReference type="EMBL" id="JBHTKA010000007">
    <property type="protein sequence ID" value="MFD1001688.1"/>
    <property type="molecule type" value="Genomic_DNA"/>
</dbReference>
<dbReference type="InterPro" id="IPR001789">
    <property type="entry name" value="Sig_transdc_resp-reg_receiver"/>
</dbReference>